<comment type="catalytic activity">
    <reaction evidence="1 12 13">
        <text>Endonucleolytic cleavage to 5'-phosphomonoester.</text>
        <dbReference type="EC" id="3.1.26.4"/>
    </reaction>
</comment>
<name>A0A2N2F498_9BACT</name>
<feature type="domain" description="RNase H type-2" evidence="14">
    <location>
        <begin position="85"/>
        <end position="299"/>
    </location>
</feature>
<evidence type="ECO:0000256" key="2">
    <source>
        <dbReference type="ARBA" id="ARBA00001946"/>
    </source>
</evidence>
<dbReference type="InterPro" id="IPR001352">
    <property type="entry name" value="RNase_HII/HIII"/>
</dbReference>
<feature type="binding site" evidence="12">
    <location>
        <position position="92"/>
    </location>
    <ligand>
        <name>a divalent metal cation</name>
        <dbReference type="ChEBI" id="CHEBI:60240"/>
    </ligand>
</feature>
<evidence type="ECO:0000256" key="8">
    <source>
        <dbReference type="ARBA" id="ARBA00022723"/>
    </source>
</evidence>
<dbReference type="GO" id="GO:0046872">
    <property type="term" value="F:metal ion binding"/>
    <property type="evidence" value="ECO:0007669"/>
    <property type="project" value="UniProtKB-KW"/>
</dbReference>
<evidence type="ECO:0000256" key="9">
    <source>
        <dbReference type="ARBA" id="ARBA00022759"/>
    </source>
</evidence>
<gene>
    <name evidence="15" type="primary">rnhC</name>
    <name evidence="15" type="ORF">CVU76_03385</name>
</gene>
<dbReference type="InterPro" id="IPR036397">
    <property type="entry name" value="RNaseH_sf"/>
</dbReference>
<keyword evidence="11" id="KW-0460">Magnesium</keyword>
<dbReference type="GO" id="GO:0043137">
    <property type="term" value="P:DNA replication, removal of RNA primer"/>
    <property type="evidence" value="ECO:0007669"/>
    <property type="project" value="TreeGrafter"/>
</dbReference>
<accession>A0A2N2F498</accession>
<dbReference type="NCBIfam" id="TIGR00716">
    <property type="entry name" value="rnhC"/>
    <property type="match status" value="1"/>
</dbReference>
<evidence type="ECO:0000256" key="4">
    <source>
        <dbReference type="ARBA" id="ARBA00004496"/>
    </source>
</evidence>
<comment type="caution">
    <text evidence="15">The sequence shown here is derived from an EMBL/GenBank/DDBJ whole genome shotgun (WGS) entry which is preliminary data.</text>
</comment>
<keyword evidence="7 12" id="KW-0540">Nuclease</keyword>
<organism evidence="15 16">
    <name type="scientific">Candidatus Dojkabacteria bacterium HGW-Dojkabacteria-1</name>
    <dbReference type="NCBI Taxonomy" id="2013761"/>
    <lineage>
        <taxon>Bacteria</taxon>
        <taxon>Candidatus Dojkabacteria</taxon>
    </lineage>
</organism>
<dbReference type="SUPFAM" id="SSF53098">
    <property type="entry name" value="Ribonuclease H-like"/>
    <property type="match status" value="1"/>
</dbReference>
<keyword evidence="10 12" id="KW-0378">Hydrolase</keyword>
<dbReference type="AlphaFoldDB" id="A0A2N2F498"/>
<comment type="cofactor">
    <cofactor evidence="12">
        <name>Mn(2+)</name>
        <dbReference type="ChEBI" id="CHEBI:29035"/>
    </cofactor>
    <cofactor evidence="12">
        <name>Mg(2+)</name>
        <dbReference type="ChEBI" id="CHEBI:18420"/>
    </cofactor>
    <text evidence="12">Manganese or magnesium. Binds 1 divalent metal ion per monomer in the absence of substrate. May bind a second metal ion after substrate binding.</text>
</comment>
<evidence type="ECO:0000313" key="15">
    <source>
        <dbReference type="EMBL" id="PKN03040.1"/>
    </source>
</evidence>
<feature type="binding site" evidence="12">
    <location>
        <position position="198"/>
    </location>
    <ligand>
        <name>a divalent metal cation</name>
        <dbReference type="ChEBI" id="CHEBI:60240"/>
    </ligand>
</feature>
<dbReference type="GO" id="GO:0004523">
    <property type="term" value="F:RNA-DNA hybrid ribonuclease activity"/>
    <property type="evidence" value="ECO:0007669"/>
    <property type="project" value="UniProtKB-UniRule"/>
</dbReference>
<proteinExistence type="inferred from homology"/>
<keyword evidence="8 12" id="KW-0479">Metal-binding</keyword>
<dbReference type="PANTHER" id="PTHR10954">
    <property type="entry name" value="RIBONUCLEASE H2 SUBUNIT A"/>
    <property type="match status" value="1"/>
</dbReference>
<protein>
    <recommendedName>
        <fullName evidence="13">Ribonuclease</fullName>
        <ecNumber evidence="13">3.1.26.4</ecNumber>
    </recommendedName>
</protein>
<evidence type="ECO:0000313" key="16">
    <source>
        <dbReference type="Proteomes" id="UP000233417"/>
    </source>
</evidence>
<dbReference type="GO" id="GO:0006298">
    <property type="term" value="P:mismatch repair"/>
    <property type="evidence" value="ECO:0007669"/>
    <property type="project" value="TreeGrafter"/>
</dbReference>
<dbReference type="GO" id="GO:0005737">
    <property type="term" value="C:cytoplasm"/>
    <property type="evidence" value="ECO:0007669"/>
    <property type="project" value="UniProtKB-SubCell"/>
</dbReference>
<dbReference type="InterPro" id="IPR024567">
    <property type="entry name" value="RNase_HII/HIII_dom"/>
</dbReference>
<evidence type="ECO:0000259" key="14">
    <source>
        <dbReference type="PROSITE" id="PS51975"/>
    </source>
</evidence>
<feature type="binding site" evidence="12">
    <location>
        <position position="91"/>
    </location>
    <ligand>
        <name>a divalent metal cation</name>
        <dbReference type="ChEBI" id="CHEBI:60240"/>
    </ligand>
</feature>
<reference evidence="15 16" key="1">
    <citation type="journal article" date="2017" name="ISME J.">
        <title>Potential for microbial H2 and metal transformations associated with novel bacteria and archaea in deep terrestrial subsurface sediments.</title>
        <authorList>
            <person name="Hernsdorf A.W."/>
            <person name="Amano Y."/>
            <person name="Miyakawa K."/>
            <person name="Ise K."/>
            <person name="Suzuki Y."/>
            <person name="Anantharaman K."/>
            <person name="Probst A."/>
            <person name="Burstein D."/>
            <person name="Thomas B.C."/>
            <person name="Banfield J.F."/>
        </authorList>
    </citation>
    <scope>NUCLEOTIDE SEQUENCE [LARGE SCALE GENOMIC DNA]</scope>
    <source>
        <strain evidence="15">HGW-Dojkabacteria-1</strain>
    </source>
</reference>
<dbReference type="Proteomes" id="UP000233417">
    <property type="component" value="Unassembled WGS sequence"/>
</dbReference>
<dbReference type="GO" id="GO:0032299">
    <property type="term" value="C:ribonuclease H2 complex"/>
    <property type="evidence" value="ECO:0007669"/>
    <property type="project" value="TreeGrafter"/>
</dbReference>
<comment type="similarity">
    <text evidence="5">Belongs to the RNase HII family. RnhC subfamily.</text>
</comment>
<evidence type="ECO:0000256" key="12">
    <source>
        <dbReference type="PROSITE-ProRule" id="PRU01319"/>
    </source>
</evidence>
<dbReference type="Gene3D" id="3.30.420.10">
    <property type="entry name" value="Ribonuclease H-like superfamily/Ribonuclease H"/>
    <property type="match status" value="1"/>
</dbReference>
<comment type="cofactor">
    <cofactor evidence="2">
        <name>Mg(2+)</name>
        <dbReference type="ChEBI" id="CHEBI:18420"/>
    </cofactor>
</comment>
<keyword evidence="9 12" id="KW-0255">Endonuclease</keyword>
<dbReference type="EMBL" id="PHAO01000001">
    <property type="protein sequence ID" value="PKN03040.1"/>
    <property type="molecule type" value="Genomic_DNA"/>
</dbReference>
<dbReference type="GO" id="GO:0003723">
    <property type="term" value="F:RNA binding"/>
    <property type="evidence" value="ECO:0007669"/>
    <property type="project" value="UniProtKB-UniRule"/>
</dbReference>
<dbReference type="EC" id="3.1.26.4" evidence="13"/>
<dbReference type="InterPro" id="IPR012337">
    <property type="entry name" value="RNaseH-like_sf"/>
</dbReference>
<dbReference type="InterPro" id="IPR004641">
    <property type="entry name" value="RNase_HIII"/>
</dbReference>
<dbReference type="PANTHER" id="PTHR10954:SF23">
    <property type="entry name" value="RIBONUCLEASE"/>
    <property type="match status" value="1"/>
</dbReference>
<evidence type="ECO:0000256" key="7">
    <source>
        <dbReference type="ARBA" id="ARBA00022722"/>
    </source>
</evidence>
<dbReference type="PROSITE" id="PS51975">
    <property type="entry name" value="RNASE_H_2"/>
    <property type="match status" value="1"/>
</dbReference>
<keyword evidence="6" id="KW-0963">Cytoplasm</keyword>
<comment type="function">
    <text evidence="3 13">Endonuclease that specifically degrades the RNA of RNA-DNA hybrids.</text>
</comment>
<evidence type="ECO:0000256" key="3">
    <source>
        <dbReference type="ARBA" id="ARBA00004065"/>
    </source>
</evidence>
<evidence type="ECO:0000256" key="1">
    <source>
        <dbReference type="ARBA" id="ARBA00000077"/>
    </source>
</evidence>
<evidence type="ECO:0000256" key="13">
    <source>
        <dbReference type="RuleBase" id="RU003515"/>
    </source>
</evidence>
<dbReference type="CDD" id="cd06590">
    <property type="entry name" value="RNase_HII_bacteria_HIII_like"/>
    <property type="match status" value="1"/>
</dbReference>
<sequence>MGSQNTFTISLSKEEQERAREVLLANNWMEESDSNLYVKYRLKSPQGSVAIIYSSGKLVFQGREDFTSVIANIKEEVEENTEEFLPHIGVDEVGKGDYFGPLVVVACFVDEEFAKKIRLLGFGDSKKFSDVKIQKFFQAVKEYPYYYSSIVQPEEYNELSSKYGNASILLAKQHSLVIEDALLDLQNKNVECKHVVIDQFSSSKSRVLNELGELGKKVELEQYHKGEADIAVAAASIIARGIFLEEWEKMNREYDFVFPKGASNVLYEAKQFVSKYGAEELRKVSKIGFRTTQDVMKMF</sequence>
<evidence type="ECO:0000256" key="5">
    <source>
        <dbReference type="ARBA" id="ARBA00008378"/>
    </source>
</evidence>
<evidence type="ECO:0000256" key="6">
    <source>
        <dbReference type="ARBA" id="ARBA00022490"/>
    </source>
</evidence>
<evidence type="ECO:0000256" key="11">
    <source>
        <dbReference type="ARBA" id="ARBA00022842"/>
    </source>
</evidence>
<comment type="subcellular location">
    <subcellularLocation>
        <location evidence="4">Cytoplasm</location>
    </subcellularLocation>
</comment>
<dbReference type="Pfam" id="PF01351">
    <property type="entry name" value="RNase_HII"/>
    <property type="match status" value="1"/>
</dbReference>
<evidence type="ECO:0000256" key="10">
    <source>
        <dbReference type="ARBA" id="ARBA00022801"/>
    </source>
</evidence>